<evidence type="ECO:0000256" key="8">
    <source>
        <dbReference type="ARBA" id="ARBA00023214"/>
    </source>
</evidence>
<evidence type="ECO:0000256" key="3">
    <source>
        <dbReference type="ARBA" id="ARBA00022692"/>
    </source>
</evidence>
<feature type="compositionally biased region" description="Acidic residues" evidence="9">
    <location>
        <begin position="80"/>
        <end position="96"/>
    </location>
</feature>
<feature type="transmembrane region" description="Helical" evidence="10">
    <location>
        <begin position="171"/>
        <end position="195"/>
    </location>
</feature>
<evidence type="ECO:0000313" key="11">
    <source>
        <dbReference type="EMBL" id="GMR39056.1"/>
    </source>
</evidence>
<keyword evidence="12" id="KW-1185">Reference proteome</keyword>
<keyword evidence="3 10" id="KW-0812">Transmembrane</keyword>
<feature type="transmembrane region" description="Helical" evidence="10">
    <location>
        <begin position="317"/>
        <end position="339"/>
    </location>
</feature>
<feature type="transmembrane region" description="Helical" evidence="10">
    <location>
        <begin position="545"/>
        <end position="572"/>
    </location>
</feature>
<dbReference type="Gene3D" id="1.10.3080.10">
    <property type="entry name" value="Clc chloride channel"/>
    <property type="match status" value="1"/>
</dbReference>
<dbReference type="FunFam" id="1.10.3080.10:FF:000020">
    <property type="entry name" value="Chloride channel protein"/>
    <property type="match status" value="1"/>
</dbReference>
<evidence type="ECO:0000256" key="6">
    <source>
        <dbReference type="ARBA" id="ARBA00023065"/>
    </source>
</evidence>
<evidence type="ECO:0000256" key="1">
    <source>
        <dbReference type="ARBA" id="ARBA00004141"/>
    </source>
</evidence>
<evidence type="ECO:0000256" key="5">
    <source>
        <dbReference type="ARBA" id="ARBA00022989"/>
    </source>
</evidence>
<evidence type="ECO:0000256" key="10">
    <source>
        <dbReference type="SAM" id="Phobius"/>
    </source>
</evidence>
<evidence type="ECO:0000313" key="12">
    <source>
        <dbReference type="Proteomes" id="UP001328107"/>
    </source>
</evidence>
<dbReference type="SUPFAM" id="SSF54631">
    <property type="entry name" value="CBS-domain pair"/>
    <property type="match status" value="1"/>
</dbReference>
<dbReference type="InterPro" id="IPR050970">
    <property type="entry name" value="Cl_channel_volt-gated"/>
</dbReference>
<keyword evidence="4" id="KW-0677">Repeat</keyword>
<comment type="subcellular location">
    <subcellularLocation>
        <location evidence="1">Membrane</location>
        <topology evidence="1">Multi-pass membrane protein</topology>
    </subcellularLocation>
</comment>
<dbReference type="EMBL" id="BTRK01000002">
    <property type="protein sequence ID" value="GMR39056.1"/>
    <property type="molecule type" value="Genomic_DNA"/>
</dbReference>
<sequence length="877" mass="95965">PPSTPPDGLVRWNNSPSRPLQIVMDRNQREILHLRVPLQLRVVLTPHISVEQSMHRLTDMLSGRRVVDEDQREGLLSAEEREENEDDRWDGDDSTESDVATGIRRGRTETMSQFVNRQYQNIVHFFVEDWFLSAALGIITAILSIGVDVAIEYLLHLRLHMYEVLTDVSVYSGFCYWVLHIGVCVTFAALFCSLVSKQAVGSGIPEVKVIISGFVLKNYLSLKTLIAKVIGLVFTLGGGLPVGKEGPFVHMGAIVASLLTKATTACRYNQFFSNEGREMEMLSSGCAVGIACTFSAPAGGVLYGIESTSKYFAVKNYWRSFFATTCSALVFRFAMAAIVPPHIGGTITAYYQTNFPNEVFLVEEIPLFVLLGVMCGLAGALFILVHRKIATFMKTNRLFQAVFGKSPVAFTALIACLVAVVTFPGGLGMYLAGKLTFRETLADFVANCTFSLPYENGTGLGCKPSLLSHWTGGVNGEIGGIHPLLTLTCYLIVYFFLVAQCISLHVPAGIFVPSFVMGACGGRIMGEALAMWFPEGIRGAGNPQIYPGLYAVVGAAAYTGAVTHSLSIAVIVCETTGQLCALLPVLIALMIANAICSFLQPSIYESIILLKNLPFLTDLPPSRISVHTLKVEKVMVKELYFISRHTTYKELRDLVIATPHLRSYPFVTDKESMCLLGSVSRRYLVYLLYNKLGHDPALHTDKRRSRTASELLSTIHSFRRQSSHATGLGQIATPSYLTDRNISGNTLLAHSPLHDAGGHHRALAPLLSRQTEPHLELPPQTVMERATLLASAVIIDDAAIDPAPFQLVNGTSLFKVHTLFSLLGLNHAYVTERGRLVGVVSLKELRETFSNIYLRGALPIQRPSMARPALSENGSAA</sequence>
<gene>
    <name evidence="11" type="ORF">PMAYCL1PPCAC_09251</name>
</gene>
<feature type="transmembrane region" description="Helical" evidence="10">
    <location>
        <begin position="281"/>
        <end position="305"/>
    </location>
</feature>
<keyword evidence="6" id="KW-0406">Ion transport</keyword>
<reference evidence="12" key="1">
    <citation type="submission" date="2022-10" db="EMBL/GenBank/DDBJ databases">
        <title>Genome assembly of Pristionchus species.</title>
        <authorList>
            <person name="Yoshida K."/>
            <person name="Sommer R.J."/>
        </authorList>
    </citation>
    <scope>NUCLEOTIDE SEQUENCE [LARGE SCALE GENOMIC DNA]</scope>
    <source>
        <strain evidence="12">RS5460</strain>
    </source>
</reference>
<accession>A0AAN4ZHB2</accession>
<dbReference type="AlphaFoldDB" id="A0AAN4ZHB2"/>
<proteinExistence type="predicted"/>
<feature type="region of interest" description="Disordered" evidence="9">
    <location>
        <begin position="68"/>
        <end position="102"/>
    </location>
</feature>
<dbReference type="PANTHER" id="PTHR45720">
    <property type="entry name" value="CHLORIDE CHANNEL PROTEIN 2"/>
    <property type="match status" value="1"/>
</dbReference>
<evidence type="ECO:0000256" key="4">
    <source>
        <dbReference type="ARBA" id="ARBA00022737"/>
    </source>
</evidence>
<dbReference type="Gene3D" id="3.10.580.10">
    <property type="entry name" value="CBS-domain"/>
    <property type="match status" value="2"/>
</dbReference>
<comment type="caution">
    <text evidence="11">The sequence shown here is derived from an EMBL/GenBank/DDBJ whole genome shotgun (WGS) entry which is preliminary data.</text>
</comment>
<name>A0AAN4ZHB2_9BILA</name>
<keyword evidence="8" id="KW-0868">Chloride</keyword>
<feature type="non-terminal residue" evidence="11">
    <location>
        <position position="1"/>
    </location>
</feature>
<dbReference type="CDD" id="cd03683">
    <property type="entry name" value="ClC_1_like"/>
    <property type="match status" value="1"/>
</dbReference>
<keyword evidence="7 10" id="KW-0472">Membrane</keyword>
<keyword evidence="2" id="KW-0813">Transport</keyword>
<evidence type="ECO:0000256" key="2">
    <source>
        <dbReference type="ARBA" id="ARBA00022448"/>
    </source>
</evidence>
<evidence type="ECO:0000256" key="7">
    <source>
        <dbReference type="ARBA" id="ARBA00023136"/>
    </source>
</evidence>
<dbReference type="InterPro" id="IPR001807">
    <property type="entry name" value="ClC"/>
</dbReference>
<dbReference type="SUPFAM" id="SSF81340">
    <property type="entry name" value="Clc chloride channel"/>
    <property type="match status" value="1"/>
</dbReference>
<dbReference type="Proteomes" id="UP001328107">
    <property type="component" value="Unassembled WGS sequence"/>
</dbReference>
<feature type="transmembrane region" description="Helical" evidence="10">
    <location>
        <begin position="480"/>
        <end position="498"/>
    </location>
</feature>
<feature type="transmembrane region" description="Helical" evidence="10">
    <location>
        <begin position="510"/>
        <end position="533"/>
    </location>
</feature>
<evidence type="ECO:0000256" key="9">
    <source>
        <dbReference type="SAM" id="MobiDB-lite"/>
    </source>
</evidence>
<organism evidence="11 12">
    <name type="scientific">Pristionchus mayeri</name>
    <dbReference type="NCBI Taxonomy" id="1317129"/>
    <lineage>
        <taxon>Eukaryota</taxon>
        <taxon>Metazoa</taxon>
        <taxon>Ecdysozoa</taxon>
        <taxon>Nematoda</taxon>
        <taxon>Chromadorea</taxon>
        <taxon>Rhabditida</taxon>
        <taxon>Rhabditina</taxon>
        <taxon>Diplogasteromorpha</taxon>
        <taxon>Diplogasteroidea</taxon>
        <taxon>Neodiplogasteridae</taxon>
        <taxon>Pristionchus</taxon>
    </lineage>
</organism>
<feature type="transmembrane region" description="Helical" evidence="10">
    <location>
        <begin position="365"/>
        <end position="386"/>
    </location>
</feature>
<feature type="transmembrane region" description="Helical" evidence="10">
    <location>
        <begin position="579"/>
        <end position="600"/>
    </location>
</feature>
<protein>
    <recommendedName>
        <fullName evidence="13">Chloride channel protein</fullName>
    </recommendedName>
</protein>
<dbReference type="InterPro" id="IPR046342">
    <property type="entry name" value="CBS_dom_sf"/>
</dbReference>
<dbReference type="InterPro" id="IPR014743">
    <property type="entry name" value="Cl-channel_core"/>
</dbReference>
<dbReference type="FunFam" id="3.10.580.10:FF:000165">
    <property type="entry name" value="Predicted protein"/>
    <property type="match status" value="1"/>
</dbReference>
<feature type="transmembrane region" description="Helical" evidence="10">
    <location>
        <begin position="407"/>
        <end position="431"/>
    </location>
</feature>
<dbReference type="CDD" id="cd04591">
    <property type="entry name" value="CBS_pair_voltage-gated_CLC_euk_bac"/>
    <property type="match status" value="1"/>
</dbReference>
<feature type="transmembrane region" description="Helical" evidence="10">
    <location>
        <begin position="130"/>
        <end position="151"/>
    </location>
</feature>
<keyword evidence="5 10" id="KW-1133">Transmembrane helix</keyword>
<dbReference type="GO" id="GO:0005886">
    <property type="term" value="C:plasma membrane"/>
    <property type="evidence" value="ECO:0007669"/>
    <property type="project" value="TreeGrafter"/>
</dbReference>
<dbReference type="PRINTS" id="PR00762">
    <property type="entry name" value="CLCHANNEL"/>
</dbReference>
<evidence type="ECO:0008006" key="13">
    <source>
        <dbReference type="Google" id="ProtNLM"/>
    </source>
</evidence>
<dbReference type="GO" id="GO:0005247">
    <property type="term" value="F:voltage-gated chloride channel activity"/>
    <property type="evidence" value="ECO:0007669"/>
    <property type="project" value="TreeGrafter"/>
</dbReference>
<dbReference type="PANTHER" id="PTHR45720:SF5">
    <property type="entry name" value="CHLORIDE CHANNEL PROTEIN"/>
    <property type="match status" value="1"/>
</dbReference>
<dbReference type="Pfam" id="PF00654">
    <property type="entry name" value="Voltage_CLC"/>
    <property type="match status" value="1"/>
</dbReference>